<protein>
    <submittedName>
        <fullName evidence="2">Uncharacterized protein</fullName>
    </submittedName>
</protein>
<reference evidence="2" key="1">
    <citation type="submission" date="2022-10" db="EMBL/GenBank/DDBJ databases">
        <title>Culturing micro-colonial fungi from biological soil crusts in the Mojave desert and describing Neophaeococcomyces mojavensis, and introducing the new genera and species Taxawa tesnikishii.</title>
        <authorList>
            <person name="Kurbessoian T."/>
            <person name="Stajich J.E."/>
        </authorList>
    </citation>
    <scope>NUCLEOTIDE SEQUENCE</scope>
    <source>
        <strain evidence="2">TK_1</strain>
    </source>
</reference>
<dbReference type="EMBL" id="JAPDRL010000189">
    <property type="protein sequence ID" value="KAJ9655168.1"/>
    <property type="molecule type" value="Genomic_DNA"/>
</dbReference>
<organism evidence="2 3">
    <name type="scientific">Coniosporium apollinis</name>
    <dbReference type="NCBI Taxonomy" id="61459"/>
    <lineage>
        <taxon>Eukaryota</taxon>
        <taxon>Fungi</taxon>
        <taxon>Dikarya</taxon>
        <taxon>Ascomycota</taxon>
        <taxon>Pezizomycotina</taxon>
        <taxon>Dothideomycetes</taxon>
        <taxon>Dothideomycetes incertae sedis</taxon>
        <taxon>Coniosporium</taxon>
    </lineage>
</organism>
<gene>
    <name evidence="2" type="ORF">H2201_008869</name>
</gene>
<proteinExistence type="predicted"/>
<comment type="caution">
    <text evidence="2">The sequence shown here is derived from an EMBL/GenBank/DDBJ whole genome shotgun (WGS) entry which is preliminary data.</text>
</comment>
<evidence type="ECO:0000313" key="2">
    <source>
        <dbReference type="EMBL" id="KAJ9655168.1"/>
    </source>
</evidence>
<evidence type="ECO:0000256" key="1">
    <source>
        <dbReference type="SAM" id="MobiDB-lite"/>
    </source>
</evidence>
<keyword evidence="3" id="KW-1185">Reference proteome</keyword>
<accession>A0ABQ9NF70</accession>
<dbReference type="Proteomes" id="UP001172684">
    <property type="component" value="Unassembled WGS sequence"/>
</dbReference>
<evidence type="ECO:0000313" key="3">
    <source>
        <dbReference type="Proteomes" id="UP001172684"/>
    </source>
</evidence>
<feature type="region of interest" description="Disordered" evidence="1">
    <location>
        <begin position="91"/>
        <end position="134"/>
    </location>
</feature>
<sequence length="134" mass="15216">MEHMEFCAHCQQCSERSNWTFIGEFFARVQAADTRAHAAEAREQQALAANRSLKFHLEQAMHKIHRYEKREIDGGRQQVIEYQMQMGKIRPINTSPPCVSSAVDRAPEEHQSVVESTETDAEVALENGGDRDTA</sequence>
<name>A0ABQ9NF70_9PEZI</name>